<dbReference type="InterPro" id="IPR007345">
    <property type="entry name" value="Polysacch_pyruvyl_Trfase"/>
</dbReference>
<dbReference type="GO" id="GO:0016740">
    <property type="term" value="F:transferase activity"/>
    <property type="evidence" value="ECO:0007669"/>
    <property type="project" value="UniProtKB-KW"/>
</dbReference>
<evidence type="ECO:0000259" key="1">
    <source>
        <dbReference type="Pfam" id="PF04230"/>
    </source>
</evidence>
<keyword evidence="3" id="KW-1185">Reference proteome</keyword>
<comment type="caution">
    <text evidence="2">The sequence shown here is derived from an EMBL/GenBank/DDBJ whole genome shotgun (WGS) entry which is preliminary data.</text>
</comment>
<dbReference type="PANTHER" id="PTHR36836">
    <property type="entry name" value="COLANIC ACID BIOSYNTHESIS PROTEIN WCAK"/>
    <property type="match status" value="1"/>
</dbReference>
<dbReference type="Proteomes" id="UP001260980">
    <property type="component" value="Unassembled WGS sequence"/>
</dbReference>
<dbReference type="EMBL" id="JAWCUD010000003">
    <property type="protein sequence ID" value="MDU0201892.1"/>
    <property type="molecule type" value="Genomic_DNA"/>
</dbReference>
<feature type="domain" description="Polysaccharide pyruvyl transferase" evidence="1">
    <location>
        <begin position="38"/>
        <end position="288"/>
    </location>
</feature>
<keyword evidence="2" id="KW-0808">Transferase</keyword>
<gene>
    <name evidence="2" type="ORF">RQP52_12370</name>
</gene>
<name>A0ABU3RCB1_9BACL</name>
<evidence type="ECO:0000313" key="3">
    <source>
        <dbReference type="Proteomes" id="UP001260980"/>
    </source>
</evidence>
<dbReference type="Pfam" id="PF04230">
    <property type="entry name" value="PS_pyruv_trans"/>
    <property type="match status" value="1"/>
</dbReference>
<dbReference type="RefSeq" id="WP_315951800.1">
    <property type="nucleotide sequence ID" value="NZ_JAWCUD010000003.1"/>
</dbReference>
<protein>
    <submittedName>
        <fullName evidence="2">Polysaccharide pyruvyl transferase family protein</fullName>
    </submittedName>
</protein>
<dbReference type="PANTHER" id="PTHR36836:SF1">
    <property type="entry name" value="COLANIC ACID BIOSYNTHESIS PROTEIN WCAK"/>
    <property type="match status" value="1"/>
</dbReference>
<organism evidence="2 3">
    <name type="scientific">Paenibacillus violae</name>
    <dbReference type="NCBI Taxonomy" id="3077234"/>
    <lineage>
        <taxon>Bacteria</taxon>
        <taxon>Bacillati</taxon>
        <taxon>Bacillota</taxon>
        <taxon>Bacilli</taxon>
        <taxon>Bacillales</taxon>
        <taxon>Paenibacillaceae</taxon>
        <taxon>Paenibacillus</taxon>
    </lineage>
</organism>
<evidence type="ECO:0000313" key="2">
    <source>
        <dbReference type="EMBL" id="MDU0201892.1"/>
    </source>
</evidence>
<proteinExistence type="predicted"/>
<sequence>MAKLLYLGEIGYRNAGDEVMWDIFKQETRRFIPNELSLLEACRQEYAHISGYDIIVLGGGSLLAPSYISLLSKAIELKKSIYIWGSGIDKIAGRAGLDSLLNKKQMPMNIVDPNIINQLNKIISYSRYTAVRGPLSHRFLQSIGVNTSKVQISGDPAFLLQPGDRAKGLFTQYFDPQDAVVGINWGTANNQIFGGKEDIVEDQLAAAAKLLIHKGYSILLYNVWPEDVPASKRLLNKINRPGKVKLADTVYPYQLMALIQKCRFTINLKLHAAIFSAVMQVPFISLGYRFKMFDFAASISMLPFVIPTDNPSVNLEILRLSQDIEKNHATLVQTMKKEVNKYTGRLSAAFFVNTLREELRNGRQ</sequence>
<reference evidence="2 3" key="1">
    <citation type="submission" date="2023-10" db="EMBL/GenBank/DDBJ databases">
        <title>Paenibacillus strain PFR10 Genome sequencing and assembly.</title>
        <authorList>
            <person name="Kim I."/>
        </authorList>
    </citation>
    <scope>NUCLEOTIDE SEQUENCE [LARGE SCALE GENOMIC DNA]</scope>
    <source>
        <strain evidence="2 3">PFR10</strain>
    </source>
</reference>
<accession>A0ABU3RCB1</accession>